<dbReference type="AlphaFoldDB" id="A0AB39KRD3"/>
<protein>
    <submittedName>
        <fullName evidence="3">P-type DNA transfer ATPase VirB11</fullName>
    </submittedName>
</protein>
<dbReference type="NCBIfam" id="TIGR02788">
    <property type="entry name" value="VirB11"/>
    <property type="match status" value="1"/>
</dbReference>
<evidence type="ECO:0000256" key="1">
    <source>
        <dbReference type="ARBA" id="ARBA00006611"/>
    </source>
</evidence>
<comment type="similarity">
    <text evidence="1">Belongs to the GSP E family.</text>
</comment>
<dbReference type="InterPro" id="IPR001482">
    <property type="entry name" value="T2SS/T4SS_dom"/>
</dbReference>
<feature type="domain" description="Bacterial type II secretion system protein E" evidence="2">
    <location>
        <begin position="226"/>
        <end position="240"/>
    </location>
</feature>
<dbReference type="InterPro" id="IPR050921">
    <property type="entry name" value="T4SS_GSP_E_ATPase"/>
</dbReference>
<name>A0AB39KRD3_9CAUL</name>
<dbReference type="Gene3D" id="3.30.450.90">
    <property type="match status" value="1"/>
</dbReference>
<evidence type="ECO:0000259" key="2">
    <source>
        <dbReference type="PROSITE" id="PS00662"/>
    </source>
</evidence>
<dbReference type="Gene3D" id="3.40.50.300">
    <property type="entry name" value="P-loop containing nucleotide triphosphate hydrolases"/>
    <property type="match status" value="1"/>
</dbReference>
<dbReference type="PANTHER" id="PTHR30486:SF6">
    <property type="entry name" value="TYPE IV PILUS RETRACTATION ATPASE PILT"/>
    <property type="match status" value="1"/>
</dbReference>
<dbReference type="Pfam" id="PF00437">
    <property type="entry name" value="T2SSE"/>
    <property type="match status" value="1"/>
</dbReference>
<dbReference type="InterPro" id="IPR014155">
    <property type="entry name" value="VirB11"/>
</dbReference>
<proteinExistence type="inferred from homology"/>
<dbReference type="SUPFAM" id="SSF52540">
    <property type="entry name" value="P-loop containing nucleoside triphosphate hydrolases"/>
    <property type="match status" value="1"/>
</dbReference>
<dbReference type="GO" id="GO:0016887">
    <property type="term" value="F:ATP hydrolysis activity"/>
    <property type="evidence" value="ECO:0007669"/>
    <property type="project" value="InterPro"/>
</dbReference>
<organism evidence="3">
    <name type="scientific">Caulobacter sp. 73W</name>
    <dbReference type="NCBI Taxonomy" id="3161137"/>
    <lineage>
        <taxon>Bacteria</taxon>
        <taxon>Pseudomonadati</taxon>
        <taxon>Pseudomonadota</taxon>
        <taxon>Alphaproteobacteria</taxon>
        <taxon>Caulobacterales</taxon>
        <taxon>Caulobacteraceae</taxon>
        <taxon>Caulobacter</taxon>
    </lineage>
</organism>
<accession>A0AB39KRD3</accession>
<dbReference type="EMBL" id="CP158375">
    <property type="protein sequence ID" value="XDO96223.1"/>
    <property type="molecule type" value="Genomic_DNA"/>
</dbReference>
<dbReference type="GO" id="GO:0044097">
    <property type="term" value="P:secretion by the type IV secretion system"/>
    <property type="evidence" value="ECO:0007669"/>
    <property type="project" value="InterPro"/>
</dbReference>
<dbReference type="PROSITE" id="PS00662">
    <property type="entry name" value="T2SP_E"/>
    <property type="match status" value="1"/>
</dbReference>
<dbReference type="GO" id="GO:0043684">
    <property type="term" value="C:type IV secretion system complex"/>
    <property type="evidence" value="ECO:0007669"/>
    <property type="project" value="InterPro"/>
</dbReference>
<gene>
    <name evidence="3" type="primary">virB11</name>
    <name evidence="3" type="ORF">ABOZ73_15795</name>
</gene>
<sequence length="330" mass="34983">MSGVLDHHLAPLSPFLDDPAVREVVVNRPGEIGVETAEGWRWVEDGRLTSPWLMTLARAAAAVTGQDVGSEAPICSTSLPRGARCQIVLPPAAGEVTLCIRRPMGEAPDLHVMAREGLFDIAADAALFMGPEQKLAALKASGDWASFLALAVRLRKTILVSGATGSGKTTLARALAAKIPDGERLVTIEDARELELAHRNLVRLTWAREGQGRASLGPGDLLACALRLRPDRILLGEVRDGASAFHLLRNIASGHPGSIATIHAGSCALALDQLALLVRETPAGRDLPSDEVRALLSGLIDILVQMDRVDGRFRVVEVRHGGALKPALAA</sequence>
<dbReference type="RefSeq" id="WP_369059077.1">
    <property type="nucleotide sequence ID" value="NZ_CP158375.1"/>
</dbReference>
<evidence type="ECO:0000313" key="3">
    <source>
        <dbReference type="EMBL" id="XDO96223.1"/>
    </source>
</evidence>
<dbReference type="InterPro" id="IPR027417">
    <property type="entry name" value="P-loop_NTPase"/>
</dbReference>
<reference evidence="3" key="1">
    <citation type="submission" date="2024-06" db="EMBL/GenBank/DDBJ databases">
        <title>Caulobacter inopinatus, sp. nov.</title>
        <authorList>
            <person name="Donachie S.P."/>
        </authorList>
    </citation>
    <scope>NUCLEOTIDE SEQUENCE</scope>
    <source>
        <strain evidence="3">73W</strain>
    </source>
</reference>
<dbReference type="InterPro" id="IPR003593">
    <property type="entry name" value="AAA+_ATPase"/>
</dbReference>
<dbReference type="PANTHER" id="PTHR30486">
    <property type="entry name" value="TWITCHING MOTILITY PROTEIN PILT"/>
    <property type="match status" value="1"/>
</dbReference>
<dbReference type="CDD" id="cd01130">
    <property type="entry name" value="VirB11-like_ATPase"/>
    <property type="match status" value="1"/>
</dbReference>
<dbReference type="SMART" id="SM00382">
    <property type="entry name" value="AAA"/>
    <property type="match status" value="1"/>
</dbReference>